<dbReference type="InterPro" id="IPR000182">
    <property type="entry name" value="GNAT_dom"/>
</dbReference>
<dbReference type="AlphaFoldDB" id="A0AAV5WFC9"/>
<dbReference type="PROSITE" id="PS51186">
    <property type="entry name" value="GNAT"/>
    <property type="match status" value="1"/>
</dbReference>
<evidence type="ECO:0000313" key="13">
    <source>
        <dbReference type="Proteomes" id="UP001432322"/>
    </source>
</evidence>
<dbReference type="EMBL" id="BTSY01000005">
    <property type="protein sequence ID" value="GMT29175.1"/>
    <property type="molecule type" value="Genomic_DNA"/>
</dbReference>
<dbReference type="EC" id="2.3.1.48" evidence="1"/>
<evidence type="ECO:0000256" key="7">
    <source>
        <dbReference type="ARBA" id="ARBA00026111"/>
    </source>
</evidence>
<evidence type="ECO:0000256" key="2">
    <source>
        <dbReference type="ARBA" id="ARBA00022679"/>
    </source>
</evidence>
<dbReference type="GO" id="GO:0000139">
    <property type="term" value="C:Golgi membrane"/>
    <property type="evidence" value="ECO:0007669"/>
    <property type="project" value="TreeGrafter"/>
</dbReference>
<gene>
    <name evidence="12" type="ORF">PFISCL1PPCAC_20472</name>
</gene>
<proteinExistence type="inferred from homology"/>
<dbReference type="Gene3D" id="3.40.630.30">
    <property type="match status" value="1"/>
</dbReference>
<dbReference type="GO" id="GO:0007059">
    <property type="term" value="P:chromosome segregation"/>
    <property type="evidence" value="ECO:0007669"/>
    <property type="project" value="UniProtKB-KW"/>
</dbReference>
<accession>A0AAV5WFC9</accession>
<keyword evidence="4" id="KW-0156">Chromatin regulator</keyword>
<protein>
    <recommendedName>
        <fullName evidence="8">N-alpha-acetyltransferase 60</fullName>
        <ecNumber evidence="7">2.3.1.259</ecNumber>
        <ecNumber evidence="1">2.3.1.48</ecNumber>
    </recommendedName>
</protein>
<evidence type="ECO:0000256" key="4">
    <source>
        <dbReference type="ARBA" id="ARBA00022853"/>
    </source>
</evidence>
<dbReference type="PANTHER" id="PTHR14744:SF15">
    <property type="entry name" value="N-ALPHA-ACETYLTRANSFERASE 60"/>
    <property type="match status" value="1"/>
</dbReference>
<evidence type="ECO:0000259" key="11">
    <source>
        <dbReference type="PROSITE" id="PS51186"/>
    </source>
</evidence>
<keyword evidence="13" id="KW-1185">Reference proteome</keyword>
<evidence type="ECO:0000256" key="8">
    <source>
        <dbReference type="ARBA" id="ARBA00026144"/>
    </source>
</evidence>
<feature type="non-terminal residue" evidence="12">
    <location>
        <position position="1"/>
    </location>
</feature>
<keyword evidence="3" id="KW-0159">Chromosome partition</keyword>
<evidence type="ECO:0000256" key="9">
    <source>
        <dbReference type="ARBA" id="ARBA00048017"/>
    </source>
</evidence>
<dbReference type="CDD" id="cd04301">
    <property type="entry name" value="NAT_SF"/>
    <property type="match status" value="1"/>
</dbReference>
<dbReference type="InterPro" id="IPR045141">
    <property type="entry name" value="NAA60-like"/>
</dbReference>
<dbReference type="Pfam" id="PF00583">
    <property type="entry name" value="Acetyltransf_1"/>
    <property type="match status" value="1"/>
</dbReference>
<comment type="catalytic activity">
    <reaction evidence="10">
        <text>N-terminal L-methionyl-[transmembrane protein] + acetyl-CoA = N-terminal N(alpha)-acetyl-L-methionyl-[transmembrane protein] + CoA + H(+)</text>
        <dbReference type="Rhea" id="RHEA:50604"/>
        <dbReference type="Rhea" id="RHEA-COMP:12745"/>
        <dbReference type="Rhea" id="RHEA-COMP:12746"/>
        <dbReference type="ChEBI" id="CHEBI:15378"/>
        <dbReference type="ChEBI" id="CHEBI:57287"/>
        <dbReference type="ChEBI" id="CHEBI:57288"/>
        <dbReference type="ChEBI" id="CHEBI:64731"/>
        <dbReference type="ChEBI" id="CHEBI:133414"/>
        <dbReference type="EC" id="2.3.1.259"/>
    </reaction>
</comment>
<dbReference type="EC" id="2.3.1.259" evidence="7"/>
<evidence type="ECO:0000256" key="10">
    <source>
        <dbReference type="ARBA" id="ARBA00048848"/>
    </source>
</evidence>
<dbReference type="GO" id="GO:0120518">
    <property type="term" value="F:protein N-terminal-methionine acetyltransferase activity"/>
    <property type="evidence" value="ECO:0007669"/>
    <property type="project" value="UniProtKB-EC"/>
</dbReference>
<dbReference type="Proteomes" id="UP001432322">
    <property type="component" value="Unassembled WGS sequence"/>
</dbReference>
<name>A0AAV5WFC9_9BILA</name>
<dbReference type="PANTHER" id="PTHR14744">
    <property type="entry name" value="N-ALPHA-ACETYLTRANSFERASE 60"/>
    <property type="match status" value="1"/>
</dbReference>
<evidence type="ECO:0000256" key="1">
    <source>
        <dbReference type="ARBA" id="ARBA00013184"/>
    </source>
</evidence>
<comment type="similarity">
    <text evidence="6">Belongs to the acetyltransferase family. NAA60 subfamily.</text>
</comment>
<evidence type="ECO:0000313" key="12">
    <source>
        <dbReference type="EMBL" id="GMT29175.1"/>
    </source>
</evidence>
<dbReference type="GO" id="GO:0004402">
    <property type="term" value="F:histone acetyltransferase activity"/>
    <property type="evidence" value="ECO:0007669"/>
    <property type="project" value="TreeGrafter"/>
</dbReference>
<comment type="catalytic activity">
    <reaction evidence="9">
        <text>L-lysyl-[protein] + acetyl-CoA = N(6)-acetyl-L-lysyl-[protein] + CoA + H(+)</text>
        <dbReference type="Rhea" id="RHEA:45948"/>
        <dbReference type="Rhea" id="RHEA-COMP:9752"/>
        <dbReference type="Rhea" id="RHEA-COMP:10731"/>
        <dbReference type="ChEBI" id="CHEBI:15378"/>
        <dbReference type="ChEBI" id="CHEBI:29969"/>
        <dbReference type="ChEBI" id="CHEBI:57287"/>
        <dbReference type="ChEBI" id="CHEBI:57288"/>
        <dbReference type="ChEBI" id="CHEBI:61930"/>
        <dbReference type="EC" id="2.3.1.48"/>
    </reaction>
</comment>
<evidence type="ECO:0000256" key="3">
    <source>
        <dbReference type="ARBA" id="ARBA00022829"/>
    </source>
</evidence>
<keyword evidence="5" id="KW-0012">Acyltransferase</keyword>
<comment type="caution">
    <text evidence="12">The sequence shown here is derived from an EMBL/GenBank/DDBJ whole genome shotgun (WGS) entry which is preliminary data.</text>
</comment>
<evidence type="ECO:0000256" key="5">
    <source>
        <dbReference type="ARBA" id="ARBA00023315"/>
    </source>
</evidence>
<keyword evidence="2" id="KW-0808">Transferase</keyword>
<reference evidence="12" key="1">
    <citation type="submission" date="2023-10" db="EMBL/GenBank/DDBJ databases">
        <title>Genome assembly of Pristionchus species.</title>
        <authorList>
            <person name="Yoshida K."/>
            <person name="Sommer R.J."/>
        </authorList>
    </citation>
    <scope>NUCLEOTIDE SEQUENCE</scope>
    <source>
        <strain evidence="12">RS5133</strain>
    </source>
</reference>
<feature type="domain" description="N-acetyltransferase" evidence="11">
    <location>
        <begin position="47"/>
        <end position="215"/>
    </location>
</feature>
<organism evidence="12 13">
    <name type="scientific">Pristionchus fissidentatus</name>
    <dbReference type="NCBI Taxonomy" id="1538716"/>
    <lineage>
        <taxon>Eukaryota</taxon>
        <taxon>Metazoa</taxon>
        <taxon>Ecdysozoa</taxon>
        <taxon>Nematoda</taxon>
        <taxon>Chromadorea</taxon>
        <taxon>Rhabditida</taxon>
        <taxon>Rhabditina</taxon>
        <taxon>Diplogasteromorpha</taxon>
        <taxon>Diplogasteroidea</taxon>
        <taxon>Neodiplogasteridae</taxon>
        <taxon>Pristionchus</taxon>
    </lineage>
</organism>
<dbReference type="SUPFAM" id="SSF55729">
    <property type="entry name" value="Acyl-CoA N-acyltransferases (Nat)"/>
    <property type="match status" value="1"/>
</dbReference>
<sequence length="263" mass="29531">LTLPPAFSPYSLFSPPSMRSVVMYVMQPFSIDCTGGSGSQYPTPGFVIFRRLDMHDFCEVKDLGNECFSDMHYPDTYWCSLLSDQTDVLCIGCTDGSSGKLLGVITVAPDALSFLPSSQRDGEVSILLDYYRHCAYITTLCVHPAYRKLGFARQLVQKAIEELRSRVQPSTLLFLHVADDNTGAMNFYFRIGFSHYCSIPSYYRVRAERDNKSATACVFALSLCGQQLKSQTCQSTQETPSQRLLSRTQTFIASLRMPTFLSR</sequence>
<evidence type="ECO:0000256" key="6">
    <source>
        <dbReference type="ARBA" id="ARBA00025774"/>
    </source>
</evidence>
<dbReference type="InterPro" id="IPR016181">
    <property type="entry name" value="Acyl_CoA_acyltransferase"/>
</dbReference>